<dbReference type="KEGG" id="tfr:BR63_07025"/>
<dbReference type="InterPro" id="IPR012675">
    <property type="entry name" value="Beta-grasp_dom_sf"/>
</dbReference>
<dbReference type="EMBL" id="CP045798">
    <property type="protein sequence ID" value="QNB46086.1"/>
    <property type="molecule type" value="Genomic_DNA"/>
</dbReference>
<protein>
    <submittedName>
        <fullName evidence="1">MoaD/ThiS family protein</fullName>
    </submittedName>
</protein>
<evidence type="ECO:0000313" key="1">
    <source>
        <dbReference type="EMBL" id="QNB46086.1"/>
    </source>
</evidence>
<dbReference type="CDD" id="cd17040">
    <property type="entry name" value="Ubl_MoaD_like"/>
    <property type="match status" value="1"/>
</dbReference>
<dbReference type="InterPro" id="IPR003749">
    <property type="entry name" value="ThiS/MoaD-like"/>
</dbReference>
<dbReference type="Gene3D" id="3.10.20.30">
    <property type="match status" value="1"/>
</dbReference>
<evidence type="ECO:0000313" key="2">
    <source>
        <dbReference type="Proteomes" id="UP000515847"/>
    </source>
</evidence>
<dbReference type="AlphaFoldDB" id="A0A7G6E1Y2"/>
<accession>A0A7G6E1Y2</accession>
<proteinExistence type="predicted"/>
<dbReference type="InterPro" id="IPR016155">
    <property type="entry name" value="Mopterin_synth/thiamin_S_b"/>
</dbReference>
<reference evidence="1 2" key="1">
    <citation type="journal article" date="2019" name="Front. Microbiol.">
        <title>Thermoanaerosceptrum fracticalcis gen. nov. sp. nov., a Novel Fumarate-Fermenting Microorganism From a Deep Fractured Carbonate Aquifer of the US Great Basin.</title>
        <authorList>
            <person name="Hamilton-Brehm S.D."/>
            <person name="Stewart L.E."/>
            <person name="Zavarin M."/>
            <person name="Caldwell M."/>
            <person name="Lawson P.A."/>
            <person name="Onstott T.C."/>
            <person name="Grzymski J."/>
            <person name="Neveux I."/>
            <person name="Lollar B.S."/>
            <person name="Russell C.E."/>
            <person name="Moser D.P."/>
        </authorList>
    </citation>
    <scope>NUCLEOTIDE SEQUENCE [LARGE SCALE GENOMIC DNA]</scope>
    <source>
        <strain evidence="1 2">DRI-13</strain>
    </source>
</reference>
<gene>
    <name evidence="1" type="ORF">BR63_07025</name>
</gene>
<organism evidence="1 2">
    <name type="scientific">Thermanaerosceptrum fracticalcis</name>
    <dbReference type="NCBI Taxonomy" id="1712410"/>
    <lineage>
        <taxon>Bacteria</taxon>
        <taxon>Bacillati</taxon>
        <taxon>Bacillota</taxon>
        <taxon>Clostridia</taxon>
        <taxon>Eubacteriales</taxon>
        <taxon>Peptococcaceae</taxon>
        <taxon>Thermanaerosceptrum</taxon>
    </lineage>
</organism>
<dbReference type="SUPFAM" id="SSF54285">
    <property type="entry name" value="MoaD/ThiS"/>
    <property type="match status" value="1"/>
</dbReference>
<dbReference type="Pfam" id="PF02597">
    <property type="entry name" value="ThiS"/>
    <property type="match status" value="1"/>
</dbReference>
<sequence>MQVEVRLYAYLRDTIPEAKKGPLLVDIPEDSTIGDLLAYLQLPDESNLIVMVDGIRQFNSYPLKNGSRIAIFPPIGGG</sequence>
<dbReference type="Proteomes" id="UP000515847">
    <property type="component" value="Chromosome"/>
</dbReference>
<dbReference type="OrthoDB" id="9801945at2"/>
<keyword evidence="2" id="KW-1185">Reference proteome</keyword>
<name>A0A7G6E1Y2_THEFR</name>